<dbReference type="Gene3D" id="3.90.1150.10">
    <property type="entry name" value="Aspartate Aminotransferase, domain 1"/>
    <property type="match status" value="1"/>
</dbReference>
<dbReference type="EMBL" id="JAEFCI010011526">
    <property type="protein sequence ID" value="KAG5456573.1"/>
    <property type="molecule type" value="Genomic_DNA"/>
</dbReference>
<keyword evidence="3 6" id="KW-0808">Transferase</keyword>
<dbReference type="OrthoDB" id="2414662at2759"/>
<comment type="caution">
    <text evidence="6">The sequence shown here is derived from an EMBL/GenBank/DDBJ whole genome shotgun (WGS) entry which is preliminary data.</text>
</comment>
<dbReference type="Gene3D" id="3.40.640.10">
    <property type="entry name" value="Type I PLP-dependent aspartate aminotransferase-like (Major domain)"/>
    <property type="match status" value="2"/>
</dbReference>
<feature type="non-terminal residue" evidence="6">
    <location>
        <position position="212"/>
    </location>
</feature>
<evidence type="ECO:0000313" key="7">
    <source>
        <dbReference type="Proteomes" id="UP000673691"/>
    </source>
</evidence>
<evidence type="ECO:0000256" key="1">
    <source>
        <dbReference type="ARBA" id="ARBA00001933"/>
    </source>
</evidence>
<keyword evidence="4" id="KW-0663">Pyridoxal phosphate</keyword>
<dbReference type="GO" id="GO:0016212">
    <property type="term" value="F:kynurenine-oxoglutarate transaminase activity"/>
    <property type="evidence" value="ECO:0007669"/>
    <property type="project" value="TreeGrafter"/>
</dbReference>
<dbReference type="SUPFAM" id="SSF53383">
    <property type="entry name" value="PLP-dependent transferases"/>
    <property type="match status" value="1"/>
</dbReference>
<dbReference type="AlphaFoldDB" id="A0A8H7ZP63"/>
<dbReference type="InterPro" id="IPR051326">
    <property type="entry name" value="Kynurenine-oxoglutarate_AT"/>
</dbReference>
<dbReference type="PANTHER" id="PTHR43807:SF20">
    <property type="entry name" value="FI04487P"/>
    <property type="match status" value="1"/>
</dbReference>
<evidence type="ECO:0000259" key="5">
    <source>
        <dbReference type="Pfam" id="PF00155"/>
    </source>
</evidence>
<feature type="domain" description="Aminotransferase class I/classII large" evidence="5">
    <location>
        <begin position="2"/>
        <end position="61"/>
    </location>
</feature>
<dbReference type="CDD" id="cd00609">
    <property type="entry name" value="AAT_like"/>
    <property type="match status" value="1"/>
</dbReference>
<dbReference type="InterPro" id="IPR004839">
    <property type="entry name" value="Aminotransferase_I/II_large"/>
</dbReference>
<comment type="cofactor">
    <cofactor evidence="1">
        <name>pyridoxal 5'-phosphate</name>
        <dbReference type="ChEBI" id="CHEBI:597326"/>
    </cofactor>
</comment>
<dbReference type="InterPro" id="IPR015424">
    <property type="entry name" value="PyrdxlP-dep_Trfase"/>
</dbReference>
<dbReference type="PANTHER" id="PTHR43807">
    <property type="entry name" value="FI04487P"/>
    <property type="match status" value="1"/>
</dbReference>
<proteinExistence type="predicted"/>
<dbReference type="GO" id="GO:0005739">
    <property type="term" value="C:mitochondrion"/>
    <property type="evidence" value="ECO:0007669"/>
    <property type="project" value="TreeGrafter"/>
</dbReference>
<sequence>MSSADWVIHMDELRSKITPRTRVMILNTPHNPVGKVMSDAELREIASVAMENDLLVISDEVVRALPVVAKRFTMGKSLGVTGWREAVAISLEEAVATEYFDKQAKEYTHRRELFLRALDRVVAERGEDYKVCYWLTKVSCPSDLLFAAGFLVSFWRFVRSLIGGAQTQYQSCEIGVTAIPPSEFYSSTNAHLAASYARFAFCKKEETLLQAG</sequence>
<keyword evidence="7" id="KW-1185">Reference proteome</keyword>
<evidence type="ECO:0000256" key="3">
    <source>
        <dbReference type="ARBA" id="ARBA00022679"/>
    </source>
</evidence>
<dbReference type="GO" id="GO:0030170">
    <property type="term" value="F:pyridoxal phosphate binding"/>
    <property type="evidence" value="ECO:0007669"/>
    <property type="project" value="InterPro"/>
</dbReference>
<keyword evidence="2" id="KW-0032">Aminotransferase</keyword>
<organism evidence="6 7">
    <name type="scientific">Olpidium bornovanus</name>
    <dbReference type="NCBI Taxonomy" id="278681"/>
    <lineage>
        <taxon>Eukaryota</taxon>
        <taxon>Fungi</taxon>
        <taxon>Fungi incertae sedis</taxon>
        <taxon>Olpidiomycota</taxon>
        <taxon>Olpidiomycotina</taxon>
        <taxon>Olpidiomycetes</taxon>
        <taxon>Olpidiales</taxon>
        <taxon>Olpidiaceae</taxon>
        <taxon>Olpidium</taxon>
    </lineage>
</organism>
<evidence type="ECO:0000256" key="2">
    <source>
        <dbReference type="ARBA" id="ARBA00022576"/>
    </source>
</evidence>
<protein>
    <submittedName>
        <fullName evidence="6">Pyridoxal phosphate-dependent transferase</fullName>
    </submittedName>
</protein>
<dbReference type="InterPro" id="IPR015421">
    <property type="entry name" value="PyrdxlP-dep_Trfase_major"/>
</dbReference>
<evidence type="ECO:0000313" key="6">
    <source>
        <dbReference type="EMBL" id="KAG5456573.1"/>
    </source>
</evidence>
<name>A0A8H7ZP63_9FUNG</name>
<dbReference type="InterPro" id="IPR015422">
    <property type="entry name" value="PyrdxlP-dep_Trfase_small"/>
</dbReference>
<evidence type="ECO:0000256" key="4">
    <source>
        <dbReference type="ARBA" id="ARBA00022898"/>
    </source>
</evidence>
<dbReference type="Proteomes" id="UP000673691">
    <property type="component" value="Unassembled WGS sequence"/>
</dbReference>
<gene>
    <name evidence="6" type="ORF">BJ554DRAFT_3655</name>
</gene>
<dbReference type="Pfam" id="PF00155">
    <property type="entry name" value="Aminotran_1_2"/>
    <property type="match status" value="1"/>
</dbReference>
<accession>A0A8H7ZP63</accession>
<reference evidence="6 7" key="1">
    <citation type="journal article" name="Sci. Rep.">
        <title>Genome-scale phylogenetic analyses confirm Olpidium as the closest living zoosporic fungus to the non-flagellated, terrestrial fungi.</title>
        <authorList>
            <person name="Chang Y."/>
            <person name="Rochon D."/>
            <person name="Sekimoto S."/>
            <person name="Wang Y."/>
            <person name="Chovatia M."/>
            <person name="Sandor L."/>
            <person name="Salamov A."/>
            <person name="Grigoriev I.V."/>
            <person name="Stajich J.E."/>
            <person name="Spatafora J.W."/>
        </authorList>
    </citation>
    <scope>NUCLEOTIDE SEQUENCE [LARGE SCALE GENOMIC DNA]</scope>
    <source>
        <strain evidence="6">S191</strain>
    </source>
</reference>